<accession>A0A9P8IH53</accession>
<proteinExistence type="predicted"/>
<protein>
    <submittedName>
        <fullName evidence="1">Uncharacterized protein</fullName>
    </submittedName>
</protein>
<reference evidence="1" key="1">
    <citation type="submission" date="2021-03" db="EMBL/GenBank/DDBJ databases">
        <title>Comparative genomics and phylogenomic investigation of the class Geoglossomycetes provide insights into ecological specialization and systematics.</title>
        <authorList>
            <person name="Melie T."/>
            <person name="Pirro S."/>
            <person name="Miller A.N."/>
            <person name="Quandt A."/>
        </authorList>
    </citation>
    <scope>NUCLEOTIDE SEQUENCE</scope>
    <source>
        <strain evidence="1">CAQ_001_2017</strain>
    </source>
</reference>
<comment type="caution">
    <text evidence="1">The sequence shown here is derived from an EMBL/GenBank/DDBJ whole genome shotgun (WGS) entry which is preliminary data.</text>
</comment>
<name>A0A9P8IH53_9PEZI</name>
<sequence>MLPDVMHTREPEDDVILLSDLFPPPKNRFGVSVYSFAYLQALQRRQDTCGKLAGFLAERVIGMYLQHDPAVKRGFVSRKDWKESYETAVGILKFKLTPLMFYVSFFLETYSAQRLEHQNSLLIEYDAGRLPVPMHPNDRAKEYRHRQARILQSPPFTVTRNLISTHHVLRLLVQYLRHTISPEPPHDQNDDWISMLLYESGLARIVEFFAAEKGGGSVIGGGSSQRTKRKEFMRNMQEDWDNSRSNPAIDVVYGGGEEGTKPPKVGQVWFQCAKEEMGSRGVVPHFSEDWVEVWGTRISMGCENCVGEEGWLA</sequence>
<dbReference type="Proteomes" id="UP000750711">
    <property type="component" value="Unassembled WGS sequence"/>
</dbReference>
<gene>
    <name evidence="1" type="ORF">GP486_008504</name>
</gene>
<dbReference type="AlphaFoldDB" id="A0A9P8IH53"/>
<evidence type="ECO:0000313" key="1">
    <source>
        <dbReference type="EMBL" id="KAH0544643.1"/>
    </source>
</evidence>
<organism evidence="1 2">
    <name type="scientific">Trichoglossum hirsutum</name>
    <dbReference type="NCBI Taxonomy" id="265104"/>
    <lineage>
        <taxon>Eukaryota</taxon>
        <taxon>Fungi</taxon>
        <taxon>Dikarya</taxon>
        <taxon>Ascomycota</taxon>
        <taxon>Pezizomycotina</taxon>
        <taxon>Geoglossomycetes</taxon>
        <taxon>Geoglossales</taxon>
        <taxon>Geoglossaceae</taxon>
        <taxon>Trichoglossum</taxon>
    </lineage>
</organism>
<evidence type="ECO:0000313" key="2">
    <source>
        <dbReference type="Proteomes" id="UP000750711"/>
    </source>
</evidence>
<dbReference type="EMBL" id="JAGHQM010003357">
    <property type="protein sequence ID" value="KAH0544643.1"/>
    <property type="molecule type" value="Genomic_DNA"/>
</dbReference>
<keyword evidence="2" id="KW-1185">Reference proteome</keyword>